<keyword evidence="4" id="KW-0418">Kinase</keyword>
<sequence length="285" mass="32042">MCQLAGCANDLSLKGSPHWMAPEAVMRKDSNPRLACAVDIWSLGCTVIEMLTGRPPWNELNGNEGLFEITKLDGTIMSQSRQVRPSGKLNLDDLDNLSSGSSQWLCSQREEQEKVQAMFNVLHKLPPIPETLSLEGKDFLRQCFQRIPADRPSAELLLEHPFLRASHELDFPICIREMKLNDTPHTPRRDRRQNMGGSNSVPVSPRARIRQLPYNGWLRVSSTSLGGLLSRDLCKQLNTIAGAAWETILTDYRNHADSSTPSYTHRNPIQLNFCLISSPFFSCLV</sequence>
<organism evidence="8 9">
    <name type="scientific">Thlaspi arvense</name>
    <name type="common">Field penny-cress</name>
    <dbReference type="NCBI Taxonomy" id="13288"/>
    <lineage>
        <taxon>Eukaryota</taxon>
        <taxon>Viridiplantae</taxon>
        <taxon>Streptophyta</taxon>
        <taxon>Embryophyta</taxon>
        <taxon>Tracheophyta</taxon>
        <taxon>Spermatophyta</taxon>
        <taxon>Magnoliopsida</taxon>
        <taxon>eudicotyledons</taxon>
        <taxon>Gunneridae</taxon>
        <taxon>Pentapetalae</taxon>
        <taxon>rosids</taxon>
        <taxon>malvids</taxon>
        <taxon>Brassicales</taxon>
        <taxon>Brassicaceae</taxon>
        <taxon>Thlaspideae</taxon>
        <taxon>Thlaspi</taxon>
    </lineage>
</organism>
<evidence type="ECO:0000256" key="1">
    <source>
        <dbReference type="ARBA" id="ARBA00006529"/>
    </source>
</evidence>
<feature type="domain" description="Protein kinase" evidence="7">
    <location>
        <begin position="1"/>
        <end position="163"/>
    </location>
</feature>
<proteinExistence type="inferred from homology"/>
<keyword evidence="5" id="KW-0067">ATP-binding</keyword>
<dbReference type="PANTHER" id="PTHR48016">
    <property type="entry name" value="MAP KINASE KINASE KINASE SSK2-RELATED-RELATED"/>
    <property type="match status" value="1"/>
</dbReference>
<evidence type="ECO:0000256" key="3">
    <source>
        <dbReference type="ARBA" id="ARBA00022741"/>
    </source>
</evidence>
<dbReference type="PANTHER" id="PTHR48016:SF12">
    <property type="entry name" value="PROTEIN KINASE DOMAIN-CONTAINING PROTEIN"/>
    <property type="match status" value="1"/>
</dbReference>
<keyword evidence="3" id="KW-0547">Nucleotide-binding</keyword>
<keyword evidence="2" id="KW-0808">Transferase</keyword>
<dbReference type="InterPro" id="IPR011009">
    <property type="entry name" value="Kinase-like_dom_sf"/>
</dbReference>
<evidence type="ECO:0000256" key="6">
    <source>
        <dbReference type="SAM" id="MobiDB-lite"/>
    </source>
</evidence>
<dbReference type="AlphaFoldDB" id="A0AAU9RSJ9"/>
<dbReference type="Proteomes" id="UP000836841">
    <property type="component" value="Unassembled WGS sequence"/>
</dbReference>
<dbReference type="Gene3D" id="1.10.510.10">
    <property type="entry name" value="Transferase(Phosphotransferase) domain 1"/>
    <property type="match status" value="1"/>
</dbReference>
<comment type="caution">
    <text evidence="8">The sequence shown here is derived from an EMBL/GenBank/DDBJ whole genome shotgun (WGS) entry which is preliminary data.</text>
</comment>
<gene>
    <name evidence="8" type="ORF">TAV2_LOCUS8377</name>
</gene>
<reference evidence="8 9" key="1">
    <citation type="submission" date="2022-03" db="EMBL/GenBank/DDBJ databases">
        <authorList>
            <person name="Nunn A."/>
            <person name="Chopra R."/>
            <person name="Nunn A."/>
            <person name="Contreras Garrido A."/>
        </authorList>
    </citation>
    <scope>NUCLEOTIDE SEQUENCE [LARGE SCALE GENOMIC DNA]</scope>
</reference>
<protein>
    <recommendedName>
        <fullName evidence="7">Protein kinase domain-containing protein</fullName>
    </recommendedName>
</protein>
<dbReference type="EMBL" id="CAJVSB020000328">
    <property type="protein sequence ID" value="CAH2049726.1"/>
    <property type="molecule type" value="Genomic_DNA"/>
</dbReference>
<dbReference type="SUPFAM" id="SSF56112">
    <property type="entry name" value="Protein kinase-like (PK-like)"/>
    <property type="match status" value="1"/>
</dbReference>
<dbReference type="GO" id="GO:0004709">
    <property type="term" value="F:MAP kinase kinase kinase activity"/>
    <property type="evidence" value="ECO:0007669"/>
    <property type="project" value="TreeGrafter"/>
</dbReference>
<dbReference type="SMART" id="SM00220">
    <property type="entry name" value="S_TKc"/>
    <property type="match status" value="1"/>
</dbReference>
<keyword evidence="9" id="KW-1185">Reference proteome</keyword>
<evidence type="ECO:0000256" key="5">
    <source>
        <dbReference type="ARBA" id="ARBA00022840"/>
    </source>
</evidence>
<dbReference type="PROSITE" id="PS50011">
    <property type="entry name" value="PROTEIN_KINASE_DOM"/>
    <property type="match status" value="1"/>
</dbReference>
<evidence type="ECO:0000313" key="9">
    <source>
        <dbReference type="Proteomes" id="UP000836841"/>
    </source>
</evidence>
<feature type="region of interest" description="Disordered" evidence="6">
    <location>
        <begin position="182"/>
        <end position="203"/>
    </location>
</feature>
<dbReference type="GO" id="GO:0005737">
    <property type="term" value="C:cytoplasm"/>
    <property type="evidence" value="ECO:0007669"/>
    <property type="project" value="TreeGrafter"/>
</dbReference>
<evidence type="ECO:0000313" key="8">
    <source>
        <dbReference type="EMBL" id="CAH2049726.1"/>
    </source>
</evidence>
<dbReference type="Pfam" id="PF00069">
    <property type="entry name" value="Pkinase"/>
    <property type="match status" value="1"/>
</dbReference>
<evidence type="ECO:0000256" key="4">
    <source>
        <dbReference type="ARBA" id="ARBA00022777"/>
    </source>
</evidence>
<comment type="similarity">
    <text evidence="1">Belongs to the protein kinase superfamily. STE Ser/Thr protein kinase family. MAP kinase kinase kinase subfamily.</text>
</comment>
<evidence type="ECO:0000256" key="2">
    <source>
        <dbReference type="ARBA" id="ARBA00022679"/>
    </source>
</evidence>
<dbReference type="GO" id="GO:0005524">
    <property type="term" value="F:ATP binding"/>
    <property type="evidence" value="ECO:0007669"/>
    <property type="project" value="UniProtKB-KW"/>
</dbReference>
<dbReference type="InterPro" id="IPR050538">
    <property type="entry name" value="MAP_kinase_kinase_kinase"/>
</dbReference>
<evidence type="ECO:0000259" key="7">
    <source>
        <dbReference type="PROSITE" id="PS50011"/>
    </source>
</evidence>
<accession>A0AAU9RSJ9</accession>
<name>A0AAU9RSJ9_THLAR</name>
<dbReference type="InterPro" id="IPR000719">
    <property type="entry name" value="Prot_kinase_dom"/>
</dbReference>